<dbReference type="InterPro" id="IPR003593">
    <property type="entry name" value="AAA+_ATPase"/>
</dbReference>
<evidence type="ECO:0000259" key="1">
    <source>
        <dbReference type="SMART" id="SM00382"/>
    </source>
</evidence>
<dbReference type="InterPro" id="IPR001270">
    <property type="entry name" value="ClpA/B"/>
</dbReference>
<dbReference type="InterPro" id="IPR011704">
    <property type="entry name" value="ATPase_dyneun-rel_AAA"/>
</dbReference>
<dbReference type="SMART" id="SM00382">
    <property type="entry name" value="AAA"/>
    <property type="match status" value="1"/>
</dbReference>
<dbReference type="GO" id="GO:0005524">
    <property type="term" value="F:ATP binding"/>
    <property type="evidence" value="ECO:0007669"/>
    <property type="project" value="InterPro"/>
</dbReference>
<evidence type="ECO:0000313" key="2">
    <source>
        <dbReference type="EMBL" id="KKN65729.1"/>
    </source>
</evidence>
<dbReference type="SUPFAM" id="SSF52540">
    <property type="entry name" value="P-loop containing nucleoside triphosphate hydrolases"/>
    <property type="match status" value="1"/>
</dbReference>
<protein>
    <recommendedName>
        <fullName evidence="1">AAA+ ATPase domain-containing protein</fullName>
    </recommendedName>
</protein>
<dbReference type="EMBL" id="LAZR01000517">
    <property type="protein sequence ID" value="KKN65729.1"/>
    <property type="molecule type" value="Genomic_DNA"/>
</dbReference>
<name>A0A0F9SFC5_9ZZZZ</name>
<feature type="domain" description="AAA+ ATPase" evidence="1">
    <location>
        <begin position="23"/>
        <end position="163"/>
    </location>
</feature>
<dbReference type="PRINTS" id="PR00300">
    <property type="entry name" value="CLPPROTEASEA"/>
</dbReference>
<dbReference type="AlphaFoldDB" id="A0A0F9SFC5"/>
<proteinExistence type="predicted"/>
<accession>A0A0F9SFC5</accession>
<reference evidence="2" key="1">
    <citation type="journal article" date="2015" name="Nature">
        <title>Complex archaea that bridge the gap between prokaryotes and eukaryotes.</title>
        <authorList>
            <person name="Spang A."/>
            <person name="Saw J.H."/>
            <person name="Jorgensen S.L."/>
            <person name="Zaremba-Niedzwiedzka K."/>
            <person name="Martijn J."/>
            <person name="Lind A.E."/>
            <person name="van Eijk R."/>
            <person name="Schleper C."/>
            <person name="Guy L."/>
            <person name="Ettema T.J."/>
        </authorList>
    </citation>
    <scope>NUCLEOTIDE SEQUENCE</scope>
</reference>
<dbReference type="Pfam" id="PF07728">
    <property type="entry name" value="AAA_5"/>
    <property type="match status" value="1"/>
</dbReference>
<dbReference type="InterPro" id="IPR027417">
    <property type="entry name" value="P-loop_NTPase"/>
</dbReference>
<dbReference type="GO" id="GO:0016887">
    <property type="term" value="F:ATP hydrolysis activity"/>
    <property type="evidence" value="ECO:0007669"/>
    <property type="project" value="InterPro"/>
</dbReference>
<gene>
    <name evidence="2" type="ORF">LCGC14_0478680</name>
</gene>
<dbReference type="CDD" id="cd00009">
    <property type="entry name" value="AAA"/>
    <property type="match status" value="1"/>
</dbReference>
<dbReference type="Gene3D" id="3.40.50.300">
    <property type="entry name" value="P-loop containing nucleotide triphosphate hydrolases"/>
    <property type="match status" value="1"/>
</dbReference>
<comment type="caution">
    <text evidence="2">The sequence shown here is derived from an EMBL/GenBank/DDBJ whole genome shotgun (WGS) entry which is preliminary data.</text>
</comment>
<organism evidence="2">
    <name type="scientific">marine sediment metagenome</name>
    <dbReference type="NCBI Taxonomy" id="412755"/>
    <lineage>
        <taxon>unclassified sequences</taxon>
        <taxon>metagenomes</taxon>
        <taxon>ecological metagenomes</taxon>
    </lineage>
</organism>
<sequence length="379" mass="42545">MLHDIYEITQGSLERLYNFTIDSGGNLIVFGPSGVGKTIMAMQAAKRLETKYIYLNLSVLESPDMIGLPQMKDDRTTFSPPDFFPLAKDGGGPVTLLLDEIDKAKDELQNPCLELFQFRSINGRALNIKSIIATGNLPNEHAKSRVISWALANRCNIYRVGCDYEHWRKWAVDNDINPLIIGFLGQRSDLLLKPNDSGDPTAYCHPSPRSWTLAAKDIDMFAEHVKRNPEEFALDPTADKDPVIDFQCMLVAGRVGIKAALDFKIWLKFYRFLGPDIDALIEHGTFPDPNTMTLDHVMVFGIAGVSALNKACKANDSNRVERTLDNVFNWLLSDQVTPDQCFSIMKSTLSNSFVETHDLLAYQTFEDVFDKIGESIKLL</sequence>